<organism evidence="1 2">
    <name type="scientific">Mycobacterium phage Madruga</name>
    <dbReference type="NCBI Taxonomy" id="1675552"/>
    <lineage>
        <taxon>Viruses</taxon>
        <taxon>Duplodnaviria</taxon>
        <taxon>Heunggongvirae</taxon>
        <taxon>Uroviricota</taxon>
        <taxon>Caudoviricetes</taxon>
        <taxon>Patiencevirus</taxon>
        <taxon>Patiencevirus patience</taxon>
    </lineage>
</organism>
<evidence type="ECO:0000313" key="2">
    <source>
        <dbReference type="Proteomes" id="UP000222075"/>
    </source>
</evidence>
<dbReference type="EMBL" id="KR997933">
    <property type="protein sequence ID" value="AKU45324.1"/>
    <property type="molecule type" value="Genomic_DNA"/>
</dbReference>
<dbReference type="Proteomes" id="UP000222075">
    <property type="component" value="Segment"/>
</dbReference>
<dbReference type="Gene3D" id="2.60.120.260">
    <property type="entry name" value="Galactose-binding domain-like"/>
    <property type="match status" value="1"/>
</dbReference>
<gene>
    <name evidence="1" type="ORF">MADRUGA_34</name>
</gene>
<proteinExistence type="predicted"/>
<reference evidence="1 2" key="1">
    <citation type="journal article" date="2016" name="BMC Microbiol.">
        <title>Characterization of mycobacteria and mycobacteriophages isolated from compost at the Sao Paulo Zoo Park Foundation in Brazil and creation of the new mycobacteriophage Cluster U.</title>
        <authorList>
            <person name="Lima-Junior J.D."/>
            <person name="Viana-Niero C."/>
            <person name="Conde Oliveira D.V."/>
            <person name="Machado G.E."/>
            <person name="Rabello M.C."/>
            <person name="Martins-Junior J."/>
            <person name="Martins L.F."/>
            <person name="Digiampietri L.A."/>
            <person name="da Silva A.M."/>
            <person name="Setubal J.C."/>
            <person name="Russell D.A."/>
            <person name="Jacobs-Sera D."/>
            <person name="Pope W.H."/>
            <person name="Hatfull G.F."/>
            <person name="Leao S.C."/>
        </authorList>
    </citation>
    <scope>NUCLEOTIDE SEQUENCE [LARGE SCALE GENOMIC DNA]</scope>
</reference>
<sequence length="547" mass="60809">MITDRLRITVLEANTGEILTRDLVVKEPTVIVNLSAPSHISFNIDQGQRFASAAGIDWKSWGQVIVPELETDQYGRICLGAQIISDGGVRIDPESGDLVIDAVGFMGYPKGIPWLENFNPIAVDPAEVIQRVWAHLQSFPHCDMGVQVLPSSTGTQMLPGHGFDGSILSFDFFALFIRAADFNDCGDTITGLARDLPLDMFEEVSWNEDRTELKKVLRLAYPLGGVQQDYLAFRLGENVINCELAEELEIEPVSDVIIRGWLPGKVYTSQLTNADPSRFRRVVLEEDASISSTERAAAWAKRKLTRRNIPKSFSKIQIDPNHPHAPFGSFWVGDSIFIEAPNYPWIGDIKQWHRIVSITYKEGEPFMELGVKVEGAFNYDPIEYNPDWEEEPTEDPNLLSNGYFSKSLRGWYARKGQWFRVAQDGYTSPGCVRVDCDDFGERLESEKVVAIPGETLDCQVRVRYQEIETSGSPNGTFAISAIPYANGGAVGPATVIDSIDVDGTGGYTLLRGDYEVPEEANEITLNLVVANNVSGGISFWDDARILR</sequence>
<accession>A0A0K1LS72</accession>
<protein>
    <submittedName>
        <fullName evidence="1">Minor tail protein</fullName>
    </submittedName>
</protein>
<name>A0A0K1LS72_9CAUD</name>
<evidence type="ECO:0000313" key="1">
    <source>
        <dbReference type="EMBL" id="AKU45324.1"/>
    </source>
</evidence>